<dbReference type="KEGG" id="ica:Intca_3225"/>
<dbReference type="STRING" id="710696.Intca_3225"/>
<dbReference type="Proteomes" id="UP000008914">
    <property type="component" value="Chromosome"/>
</dbReference>
<evidence type="ECO:0000313" key="2">
    <source>
        <dbReference type="EMBL" id="ADU49709.1"/>
    </source>
</evidence>
<dbReference type="eggNOG" id="COG5340">
    <property type="taxonomic scope" value="Bacteria"/>
</dbReference>
<reference evidence="2 3" key="1">
    <citation type="journal article" date="2010" name="Stand. Genomic Sci.">
        <title>Complete genome sequence of Intrasporangium calvum type strain (7 KIP).</title>
        <authorList>
            <person name="Del Rio T.G."/>
            <person name="Chertkov O."/>
            <person name="Yasawong M."/>
            <person name="Lucas S."/>
            <person name="Deshpande S."/>
            <person name="Cheng J.F."/>
            <person name="Detter C."/>
            <person name="Tapia R."/>
            <person name="Han C."/>
            <person name="Goodwin L."/>
            <person name="Pitluck S."/>
            <person name="Liolios K."/>
            <person name="Ivanova N."/>
            <person name="Mavromatis K."/>
            <person name="Pati A."/>
            <person name="Chen A."/>
            <person name="Palaniappan K."/>
            <person name="Land M."/>
            <person name="Hauser L."/>
            <person name="Chang Y.J."/>
            <person name="Jeffries C.D."/>
            <person name="Rohde M."/>
            <person name="Pukall R."/>
            <person name="Sikorski J."/>
            <person name="Goker M."/>
            <person name="Woyke T."/>
            <person name="Bristow J."/>
            <person name="Eisen J.A."/>
            <person name="Markowitz V."/>
            <person name="Hugenholtz P."/>
            <person name="Kyrpides N.C."/>
            <person name="Klenk H.P."/>
            <person name="Lapidus A."/>
        </authorList>
    </citation>
    <scope>NUCLEOTIDE SEQUENCE [LARGE SCALE GENOMIC DNA]</scope>
    <source>
        <strain evidence="3">ATCC 23552 / DSM 43043 / JCM 3097 / NBRC 12989 / 7 KIP</strain>
    </source>
</reference>
<sequence length="323" mass="35878">MNQERSTAATKTDDDPEVARRARTRARQDLARGAAESSGSVVSRTLLRDAGLSYLDIRSEVAAGRWRTHGLQTVALHSGDLTVEEHRWRIVWETGGDIAAIDGATALQAAGLRAYTEDQIHVSVVHRCTVKKVAGSRLHKVVRRLPDELVGAGLPRTKSPVAALRGAYWAASDRQAALILLMTVQQRLATPDQLLSWSKRLRGRKRRGFIRDVVGYLGDGVQSLGELDFARLCRARGLPEPTRQALVEGTRGRMYLDVRWDAHRLVVEIDGVQHREGLQVSADNLGRNEVTLRDDRVLRIDLIGLRLHEDEFMDQVARGLSVA</sequence>
<gene>
    <name evidence="2" type="ordered locus">Intca_3225</name>
</gene>
<evidence type="ECO:0000256" key="1">
    <source>
        <dbReference type="SAM" id="MobiDB-lite"/>
    </source>
</evidence>
<feature type="compositionally biased region" description="Polar residues" evidence="1">
    <location>
        <begin position="1"/>
        <end position="10"/>
    </location>
</feature>
<accession>E6SD91</accession>
<feature type="compositionally biased region" description="Basic and acidic residues" evidence="1">
    <location>
        <begin position="11"/>
        <end position="30"/>
    </location>
</feature>
<evidence type="ECO:0008006" key="4">
    <source>
        <dbReference type="Google" id="ProtNLM"/>
    </source>
</evidence>
<protein>
    <recommendedName>
        <fullName evidence="4">DUF559 domain-containing protein</fullName>
    </recommendedName>
</protein>
<dbReference type="RefSeq" id="WP_013494021.1">
    <property type="nucleotide sequence ID" value="NC_014830.1"/>
</dbReference>
<dbReference type="AlphaFoldDB" id="E6SD91"/>
<proteinExistence type="predicted"/>
<feature type="region of interest" description="Disordered" evidence="1">
    <location>
        <begin position="1"/>
        <end position="34"/>
    </location>
</feature>
<dbReference type="EMBL" id="CP002343">
    <property type="protein sequence ID" value="ADU49709.1"/>
    <property type="molecule type" value="Genomic_DNA"/>
</dbReference>
<keyword evidence="3" id="KW-1185">Reference proteome</keyword>
<name>E6SD91_INTC7</name>
<dbReference type="HOGENOM" id="CLU_052626_3_1_11"/>
<organism evidence="2 3">
    <name type="scientific">Intrasporangium calvum (strain ATCC 23552 / DSM 43043 / JCM 3097 / NBRC 12989 / NCIMB 10167 / NRRL B-3866 / 7 KIP)</name>
    <dbReference type="NCBI Taxonomy" id="710696"/>
    <lineage>
        <taxon>Bacteria</taxon>
        <taxon>Bacillati</taxon>
        <taxon>Actinomycetota</taxon>
        <taxon>Actinomycetes</taxon>
        <taxon>Micrococcales</taxon>
        <taxon>Intrasporangiaceae</taxon>
        <taxon>Intrasporangium</taxon>
    </lineage>
</organism>
<evidence type="ECO:0000313" key="3">
    <source>
        <dbReference type="Proteomes" id="UP000008914"/>
    </source>
</evidence>
<dbReference type="OrthoDB" id="3209715at2"/>